<dbReference type="SUPFAM" id="SSF52047">
    <property type="entry name" value="RNI-like"/>
    <property type="match status" value="1"/>
</dbReference>
<comment type="caution">
    <text evidence="1">The sequence shown here is derived from an EMBL/GenBank/DDBJ whole genome shotgun (WGS) entry which is preliminary data.</text>
</comment>
<dbReference type="InterPro" id="IPR032675">
    <property type="entry name" value="LRR_dom_sf"/>
</dbReference>
<accession>A0A9P6QAK3</accession>
<evidence type="ECO:0008006" key="3">
    <source>
        <dbReference type="Google" id="ProtNLM"/>
    </source>
</evidence>
<reference evidence="1" key="1">
    <citation type="journal article" date="2020" name="Fungal Divers.">
        <title>Resolving the Mortierellaceae phylogeny through synthesis of multi-gene phylogenetics and phylogenomics.</title>
        <authorList>
            <person name="Vandepol N."/>
            <person name="Liber J."/>
            <person name="Desiro A."/>
            <person name="Na H."/>
            <person name="Kennedy M."/>
            <person name="Barry K."/>
            <person name="Grigoriev I.V."/>
            <person name="Miller A.N."/>
            <person name="O'Donnell K."/>
            <person name="Stajich J.E."/>
            <person name="Bonito G."/>
        </authorList>
    </citation>
    <scope>NUCLEOTIDE SEQUENCE</scope>
    <source>
        <strain evidence="1">KOD948</strain>
    </source>
</reference>
<dbReference type="OrthoDB" id="2324428at2759"/>
<dbReference type="InterPro" id="IPR036047">
    <property type="entry name" value="F-box-like_dom_sf"/>
</dbReference>
<dbReference type="AlphaFoldDB" id="A0A9P6QAK3"/>
<organism evidence="1 2">
    <name type="scientific">Mortierella polycephala</name>
    <dbReference type="NCBI Taxonomy" id="41804"/>
    <lineage>
        <taxon>Eukaryota</taxon>
        <taxon>Fungi</taxon>
        <taxon>Fungi incertae sedis</taxon>
        <taxon>Mucoromycota</taxon>
        <taxon>Mortierellomycotina</taxon>
        <taxon>Mortierellomycetes</taxon>
        <taxon>Mortierellales</taxon>
        <taxon>Mortierellaceae</taxon>
        <taxon>Mortierella</taxon>
    </lineage>
</organism>
<evidence type="ECO:0000313" key="1">
    <source>
        <dbReference type="EMBL" id="KAG0262111.1"/>
    </source>
</evidence>
<dbReference type="EMBL" id="JAAAJA010000106">
    <property type="protein sequence ID" value="KAG0262111.1"/>
    <property type="molecule type" value="Genomic_DNA"/>
</dbReference>
<dbReference type="SUPFAM" id="SSF81383">
    <property type="entry name" value="F-box domain"/>
    <property type="match status" value="1"/>
</dbReference>
<dbReference type="Proteomes" id="UP000726737">
    <property type="component" value="Unassembled WGS sequence"/>
</dbReference>
<proteinExistence type="predicted"/>
<evidence type="ECO:0000313" key="2">
    <source>
        <dbReference type="Proteomes" id="UP000726737"/>
    </source>
</evidence>
<dbReference type="Gene3D" id="3.80.10.10">
    <property type="entry name" value="Ribonuclease Inhibitor"/>
    <property type="match status" value="1"/>
</dbReference>
<keyword evidence="2" id="KW-1185">Reference proteome</keyword>
<protein>
    <recommendedName>
        <fullName evidence="3">F-box domain-containing protein</fullName>
    </recommendedName>
</protein>
<gene>
    <name evidence="1" type="ORF">BG011_000308</name>
</gene>
<name>A0A9P6QAK3_9FUNG</name>
<sequence>MSAADKVIKIPELAAAISLYLAPSNLCRCVSVCHLWNQAFIPELWFTIDDKNWARFLYFRDLSQCIPTPTSTARDSWAWNVFYKYGRYIRYLTIHWTVTAKVIADIINRSRGEGQEPFSELVRLELRFDMENKQERAILERRHDLYVKRDDERSEQRKAERLELTFNKPRPPPEKMMSEVSCMPEPPGFRLGLDERSIPNTAFALEDGYKFWGDWEARSLDLERTMSAWQIVFQNIDSNRLRHLSFCFQTFWTLDMKIVHGVMANFEALTHLELALNPGQDLWSLVEVAPQLESLVVKRIPAFEYEANEGYAFAVTSKSEEITGAEKAAQDGVVFKALQSLAMPFKIARADFPHFMRIFPALEYLYFNGCRDPKDELAVGGIDPTEWDDELGMVNIQGLALTPVDRGHYPLREMIVACDFDDVTQLLHSVVVWLPHLVRLDVPSLEINTAIALAEHCPTLEEVKIGSENELPYVTFEDGVNDGIVSKLLTSCPNLKLFDGVRYQLEVLEVMTTNLPWVCRGLETLRCQIVGVSRLTVENEMLYKSVVARGYANEHTIPELRVIVQAMTNKHEHCVIYQRLAMLTQLKCLDLGYEYRDVLAFENGAESYISERDGKEYLVFNPPFQDTLMLSLETGLDILGSLTELEVFGFEGLDHRIGHNELDWMAKAWPKLKVMHGLHEDRCIRGLEYDYNKAELREYFQTLRPDVKHDSILNHYDLPPRCFEDQKQ</sequence>